<reference evidence="2" key="2">
    <citation type="submission" date="2021-12" db="EMBL/GenBank/DDBJ databases">
        <title>Resequencing data analysis of finger millet.</title>
        <authorList>
            <person name="Hatakeyama M."/>
            <person name="Aluri S."/>
            <person name="Balachadran M.T."/>
            <person name="Sivarajan S.R."/>
            <person name="Poveda L."/>
            <person name="Shimizu-Inatsugi R."/>
            <person name="Schlapbach R."/>
            <person name="Sreeman S.M."/>
            <person name="Shimizu K.K."/>
        </authorList>
    </citation>
    <scope>NUCLEOTIDE SEQUENCE</scope>
</reference>
<evidence type="ECO:0000313" key="3">
    <source>
        <dbReference type="Proteomes" id="UP001054889"/>
    </source>
</evidence>
<name>A0AAV5BN49_ELECO</name>
<dbReference type="EMBL" id="BQKI01000002">
    <property type="protein sequence ID" value="GJM87765.1"/>
    <property type="molecule type" value="Genomic_DNA"/>
</dbReference>
<dbReference type="AlphaFoldDB" id="A0AAV5BN49"/>
<feature type="compositionally biased region" description="Basic and acidic residues" evidence="1">
    <location>
        <begin position="50"/>
        <end position="62"/>
    </location>
</feature>
<gene>
    <name evidence="2" type="primary">ga03756</name>
    <name evidence="2" type="ORF">PR202_ga03756</name>
</gene>
<proteinExistence type="predicted"/>
<protein>
    <submittedName>
        <fullName evidence="2">Uncharacterized protein</fullName>
    </submittedName>
</protein>
<comment type="caution">
    <text evidence="2">The sequence shown here is derived from an EMBL/GenBank/DDBJ whole genome shotgun (WGS) entry which is preliminary data.</text>
</comment>
<feature type="region of interest" description="Disordered" evidence="1">
    <location>
        <begin position="43"/>
        <end position="107"/>
    </location>
</feature>
<organism evidence="2 3">
    <name type="scientific">Eleusine coracana subsp. coracana</name>
    <dbReference type="NCBI Taxonomy" id="191504"/>
    <lineage>
        <taxon>Eukaryota</taxon>
        <taxon>Viridiplantae</taxon>
        <taxon>Streptophyta</taxon>
        <taxon>Embryophyta</taxon>
        <taxon>Tracheophyta</taxon>
        <taxon>Spermatophyta</taxon>
        <taxon>Magnoliopsida</taxon>
        <taxon>Liliopsida</taxon>
        <taxon>Poales</taxon>
        <taxon>Poaceae</taxon>
        <taxon>PACMAD clade</taxon>
        <taxon>Chloridoideae</taxon>
        <taxon>Cynodonteae</taxon>
        <taxon>Eleusininae</taxon>
        <taxon>Eleusine</taxon>
    </lineage>
</organism>
<evidence type="ECO:0000256" key="1">
    <source>
        <dbReference type="SAM" id="MobiDB-lite"/>
    </source>
</evidence>
<dbReference type="Proteomes" id="UP001054889">
    <property type="component" value="Unassembled WGS sequence"/>
</dbReference>
<accession>A0AAV5BN49</accession>
<evidence type="ECO:0000313" key="2">
    <source>
        <dbReference type="EMBL" id="GJM87765.1"/>
    </source>
</evidence>
<feature type="compositionally biased region" description="Pro residues" evidence="1">
    <location>
        <begin position="63"/>
        <end position="78"/>
    </location>
</feature>
<sequence>MAEEFAKAEQQSVGIEQLLKQLLDETSGQRLALAKIEDAMKSMKASTQENAKRIGDLEKKVAEPPPLPQILASFPPPSSNRQSGGKSHPTLEKRVDPLQPASGLYVETRNRGNVEGILGVP</sequence>
<reference evidence="2" key="1">
    <citation type="journal article" date="2018" name="DNA Res.">
        <title>Multiple hybrid de novo genome assembly of finger millet, an orphan allotetraploid crop.</title>
        <authorList>
            <person name="Hatakeyama M."/>
            <person name="Aluri S."/>
            <person name="Balachadran M.T."/>
            <person name="Sivarajan S.R."/>
            <person name="Patrignani A."/>
            <person name="Gruter S."/>
            <person name="Poveda L."/>
            <person name="Shimizu-Inatsugi R."/>
            <person name="Baeten J."/>
            <person name="Francoijs K.J."/>
            <person name="Nataraja K.N."/>
            <person name="Reddy Y.A.N."/>
            <person name="Phadnis S."/>
            <person name="Ravikumar R.L."/>
            <person name="Schlapbach R."/>
            <person name="Sreeman S.M."/>
            <person name="Shimizu K.K."/>
        </authorList>
    </citation>
    <scope>NUCLEOTIDE SEQUENCE</scope>
</reference>
<keyword evidence="3" id="KW-1185">Reference proteome</keyword>